<comment type="cofactor">
    <cofactor evidence="1">
        <name>Zn(2+)</name>
        <dbReference type="ChEBI" id="CHEBI:29105"/>
    </cofactor>
</comment>
<sequence length="484" mass="53597">MDRELYMRAGAWLEAHREELAADIMRLVRIPSVSDPASGTAPFGEGCRRVMDEMLQIGREHGFVAENYGYYVGSIGTGEKNWDNMIGFWNHLDVVPAGNGWRYEPFQPVRKGNFLIGRGAQDNKGPAVGMLYVMQCLRELAVPLKHELCLFVGCDEERGMEDLEWYAAHYPCPAMSMIADSGFPVCYGEKGILEGGLVSEREWSDAVISCFGGSAGNIIPDQAHAVFRENAELYEEILRRIDEKNAGGTLFAERTAEGIRVSAKGTAKHSAFPEGSRNAIWELASFLKELSALPEGDRSLFETLAFFSQEYYGANAGIRYEDGISGRTTCAATVLSMENRRPVLHLNIRYAITANAERMTEAICRSAAGRAMRWRQERDSAPNYFPKEHPAVSILTELYNEITGERTESFVMGGGTYARKLPNAFAYGVGGLRETGEEEREKAELFGPGRGGAHEPDEGLNLRQLLEALRIYAVSIAALNDCPL</sequence>
<dbReference type="GO" id="GO:0006508">
    <property type="term" value="P:proteolysis"/>
    <property type="evidence" value="ECO:0007669"/>
    <property type="project" value="UniProtKB-KW"/>
</dbReference>
<dbReference type="GO" id="GO:0008777">
    <property type="term" value="F:acetylornithine deacetylase activity"/>
    <property type="evidence" value="ECO:0007669"/>
    <property type="project" value="TreeGrafter"/>
</dbReference>
<dbReference type="EC" id="3.4.13.-" evidence="10"/>
<dbReference type="InterPro" id="IPR050072">
    <property type="entry name" value="Peptidase_M20A"/>
</dbReference>
<dbReference type="GO" id="GO:0008270">
    <property type="term" value="F:zinc ion binding"/>
    <property type="evidence" value="ECO:0007669"/>
    <property type="project" value="InterPro"/>
</dbReference>
<dbReference type="EMBL" id="DXDD01000094">
    <property type="protein sequence ID" value="HIY60495.1"/>
    <property type="molecule type" value="Genomic_DNA"/>
</dbReference>
<keyword evidence="3" id="KW-0645">Protease</keyword>
<dbReference type="GO" id="GO:0016805">
    <property type="term" value="F:dipeptidase activity"/>
    <property type="evidence" value="ECO:0007669"/>
    <property type="project" value="UniProtKB-KW"/>
</dbReference>
<reference evidence="10" key="2">
    <citation type="submission" date="2021-04" db="EMBL/GenBank/DDBJ databases">
        <authorList>
            <person name="Gilroy R."/>
        </authorList>
    </citation>
    <scope>NUCLEOTIDE SEQUENCE</scope>
    <source>
        <strain evidence="10">ChiSxjej3B15-24422</strain>
    </source>
</reference>
<dbReference type="NCBIfam" id="TIGR01887">
    <property type="entry name" value="dipeptidaselike"/>
    <property type="match status" value="1"/>
</dbReference>
<organism evidence="10 11">
    <name type="scientific">Candidatus Eisenbergiella pullistercoris</name>
    <dbReference type="NCBI Taxonomy" id="2838555"/>
    <lineage>
        <taxon>Bacteria</taxon>
        <taxon>Bacillati</taxon>
        <taxon>Bacillota</taxon>
        <taxon>Clostridia</taxon>
        <taxon>Lachnospirales</taxon>
        <taxon>Lachnospiraceae</taxon>
        <taxon>Eisenbergiella</taxon>
    </lineage>
</organism>
<evidence type="ECO:0000256" key="3">
    <source>
        <dbReference type="ARBA" id="ARBA00022670"/>
    </source>
</evidence>
<dbReference type="Pfam" id="PF07687">
    <property type="entry name" value="M20_dimer"/>
    <property type="match status" value="1"/>
</dbReference>
<keyword evidence="6" id="KW-0862">Zinc</keyword>
<dbReference type="SUPFAM" id="SSF53187">
    <property type="entry name" value="Zn-dependent exopeptidases"/>
    <property type="match status" value="1"/>
</dbReference>
<dbReference type="InterPro" id="IPR002933">
    <property type="entry name" value="Peptidase_M20"/>
</dbReference>
<dbReference type="SUPFAM" id="SSF55031">
    <property type="entry name" value="Bacterial exopeptidase dimerisation domain"/>
    <property type="match status" value="1"/>
</dbReference>
<dbReference type="GO" id="GO:0006526">
    <property type="term" value="P:L-arginine biosynthetic process"/>
    <property type="evidence" value="ECO:0007669"/>
    <property type="project" value="TreeGrafter"/>
</dbReference>
<reference evidence="10" key="1">
    <citation type="journal article" date="2021" name="PeerJ">
        <title>Extensive microbial diversity within the chicken gut microbiome revealed by metagenomics and culture.</title>
        <authorList>
            <person name="Gilroy R."/>
            <person name="Ravi A."/>
            <person name="Getino M."/>
            <person name="Pursley I."/>
            <person name="Horton D.L."/>
            <person name="Alikhan N.F."/>
            <person name="Baker D."/>
            <person name="Gharbi K."/>
            <person name="Hall N."/>
            <person name="Watson M."/>
            <person name="Adriaenssens E.M."/>
            <person name="Foster-Nyarko E."/>
            <person name="Jarju S."/>
            <person name="Secka A."/>
            <person name="Antonio M."/>
            <person name="Oren A."/>
            <person name="Chaudhuri R.R."/>
            <person name="La Ragione R."/>
            <person name="Hildebrand F."/>
            <person name="Pallen M.J."/>
        </authorList>
    </citation>
    <scope>NUCLEOTIDE SEQUENCE</scope>
    <source>
        <strain evidence="10">ChiSxjej3B15-24422</strain>
    </source>
</reference>
<dbReference type="AlphaFoldDB" id="A0A9D1YP93"/>
<evidence type="ECO:0000256" key="1">
    <source>
        <dbReference type="ARBA" id="ARBA00001947"/>
    </source>
</evidence>
<dbReference type="InterPro" id="IPR011650">
    <property type="entry name" value="Peptidase_M20_dimer"/>
</dbReference>
<proteinExistence type="inferred from homology"/>
<evidence type="ECO:0000256" key="2">
    <source>
        <dbReference type="ARBA" id="ARBA00006247"/>
    </source>
</evidence>
<accession>A0A9D1YP93</accession>
<protein>
    <submittedName>
        <fullName evidence="10">Sapep family Mn(2+)-dependent dipeptidase</fullName>
        <ecNumber evidence="10">3.4.13.-</ecNumber>
    </submittedName>
</protein>
<name>A0A9D1YP93_9FIRM</name>
<evidence type="ECO:0000313" key="11">
    <source>
        <dbReference type="Proteomes" id="UP000824007"/>
    </source>
</evidence>
<gene>
    <name evidence="10" type="ORF">H9831_07455</name>
</gene>
<dbReference type="InterPro" id="IPR010964">
    <property type="entry name" value="M20A_pepV-rel"/>
</dbReference>
<comment type="similarity">
    <text evidence="2">Belongs to the peptidase M20A family.</text>
</comment>
<keyword evidence="5 10" id="KW-0378">Hydrolase</keyword>
<evidence type="ECO:0000256" key="6">
    <source>
        <dbReference type="ARBA" id="ARBA00022833"/>
    </source>
</evidence>
<feature type="domain" description="Peptidase M20 dimerisation" evidence="9">
    <location>
        <begin position="253"/>
        <end position="302"/>
    </location>
</feature>
<dbReference type="InterPro" id="IPR036264">
    <property type="entry name" value="Bact_exopeptidase_dim_dom"/>
</dbReference>
<evidence type="ECO:0000256" key="7">
    <source>
        <dbReference type="ARBA" id="ARBA00022997"/>
    </source>
</evidence>
<evidence type="ECO:0000256" key="8">
    <source>
        <dbReference type="ARBA" id="ARBA00023049"/>
    </source>
</evidence>
<evidence type="ECO:0000256" key="5">
    <source>
        <dbReference type="ARBA" id="ARBA00022801"/>
    </source>
</evidence>
<dbReference type="Proteomes" id="UP000824007">
    <property type="component" value="Unassembled WGS sequence"/>
</dbReference>
<dbReference type="Gene3D" id="3.30.70.360">
    <property type="match status" value="2"/>
</dbReference>
<dbReference type="GO" id="GO:0008237">
    <property type="term" value="F:metallopeptidase activity"/>
    <property type="evidence" value="ECO:0007669"/>
    <property type="project" value="UniProtKB-KW"/>
</dbReference>
<dbReference type="PANTHER" id="PTHR43808:SF31">
    <property type="entry name" value="N-ACETYL-L-CITRULLINE DEACETYLASE"/>
    <property type="match status" value="1"/>
</dbReference>
<keyword evidence="8" id="KW-0482">Metalloprotease</keyword>
<comment type="caution">
    <text evidence="10">The sequence shown here is derived from an EMBL/GenBank/DDBJ whole genome shotgun (WGS) entry which is preliminary data.</text>
</comment>
<keyword evidence="7 10" id="KW-0224">Dipeptidase</keyword>
<evidence type="ECO:0000256" key="4">
    <source>
        <dbReference type="ARBA" id="ARBA00022723"/>
    </source>
</evidence>
<keyword evidence="4" id="KW-0479">Metal-binding</keyword>
<dbReference type="Gene3D" id="3.40.630.10">
    <property type="entry name" value="Zn peptidases"/>
    <property type="match status" value="1"/>
</dbReference>
<dbReference type="PANTHER" id="PTHR43808">
    <property type="entry name" value="ACETYLORNITHINE DEACETYLASE"/>
    <property type="match status" value="1"/>
</dbReference>
<evidence type="ECO:0000259" key="9">
    <source>
        <dbReference type="Pfam" id="PF07687"/>
    </source>
</evidence>
<evidence type="ECO:0000313" key="10">
    <source>
        <dbReference type="EMBL" id="HIY60495.1"/>
    </source>
</evidence>
<dbReference type="Pfam" id="PF01546">
    <property type="entry name" value="Peptidase_M20"/>
    <property type="match status" value="1"/>
</dbReference>